<gene>
    <name evidence="2" type="ORF">KFE25_006802</name>
</gene>
<evidence type="ECO:0000313" key="3">
    <source>
        <dbReference type="Proteomes" id="UP000751190"/>
    </source>
</evidence>
<dbReference type="OrthoDB" id="10447796at2759"/>
<comment type="caution">
    <text evidence="2">The sequence shown here is derived from an EMBL/GenBank/DDBJ whole genome shotgun (WGS) entry which is preliminary data.</text>
</comment>
<accession>A0A8J6CF85</accession>
<evidence type="ECO:0000256" key="1">
    <source>
        <dbReference type="SAM" id="MobiDB-lite"/>
    </source>
</evidence>
<reference evidence="2" key="1">
    <citation type="submission" date="2021-05" db="EMBL/GenBank/DDBJ databases">
        <title>The genome of the haptophyte Pavlova lutheri (Diacronema luteri, Pavlovales) - a model for lipid biosynthesis in eukaryotic algae.</title>
        <authorList>
            <person name="Hulatt C.J."/>
            <person name="Posewitz M.C."/>
        </authorList>
    </citation>
    <scope>NUCLEOTIDE SEQUENCE</scope>
    <source>
        <strain evidence="2">NIVA-4/92</strain>
    </source>
</reference>
<evidence type="ECO:0000313" key="2">
    <source>
        <dbReference type="EMBL" id="KAG8467750.1"/>
    </source>
</evidence>
<feature type="compositionally biased region" description="Low complexity" evidence="1">
    <location>
        <begin position="27"/>
        <end position="47"/>
    </location>
</feature>
<dbReference type="PANTHER" id="PTHR36749:SF1">
    <property type="entry name" value="F7O18.3 PROTEIN"/>
    <property type="match status" value="1"/>
</dbReference>
<sequence>MPPKGSSGVWVPRAVKHVERAERAERAAAAAPAAGVADFAPPGAPDATWRADDLDDLDGPSAKRQRAAPAADMACGTGEEAAIKAEDEPAGGESLEDEVISGAPRLAQHIKSAAKCIKVAAMAYSLLERGAVTPRSSDAFFLVIEAAMAEPMRPIAEPKYRVAYVRLFEALLRRRHAFSVDRQDRIDEWHFALSTSFELAQADDSFGFTRAAKKVVERLERLKPDVMPPGKSAADYDPPERAARWAPMLLVCVRTAWLQSGKGLWAKPAVDGLVKAAMARRQQWSEADARQVEAWNQACKGAALQRKAHGGPGFLTSFDADAARWRAADVSVAKKKTGEGGTGSSFQN</sequence>
<feature type="region of interest" description="Disordered" evidence="1">
    <location>
        <begin position="20"/>
        <end position="76"/>
    </location>
</feature>
<keyword evidence="3" id="KW-1185">Reference proteome</keyword>
<dbReference type="OMA" id="DVNAFEY"/>
<dbReference type="PANTHER" id="PTHR36749">
    <property type="entry name" value="F7O18.3 PROTEIN"/>
    <property type="match status" value="1"/>
</dbReference>
<proteinExistence type="predicted"/>
<dbReference type="Proteomes" id="UP000751190">
    <property type="component" value="Unassembled WGS sequence"/>
</dbReference>
<dbReference type="EMBL" id="JAGTXO010000005">
    <property type="protein sequence ID" value="KAG8467750.1"/>
    <property type="molecule type" value="Genomic_DNA"/>
</dbReference>
<name>A0A8J6CF85_DIALT</name>
<dbReference type="AlphaFoldDB" id="A0A8J6CF85"/>
<organism evidence="2 3">
    <name type="scientific">Diacronema lutheri</name>
    <name type="common">Unicellular marine alga</name>
    <name type="synonym">Monochrysis lutheri</name>
    <dbReference type="NCBI Taxonomy" id="2081491"/>
    <lineage>
        <taxon>Eukaryota</taxon>
        <taxon>Haptista</taxon>
        <taxon>Haptophyta</taxon>
        <taxon>Pavlovophyceae</taxon>
        <taxon>Pavlovales</taxon>
        <taxon>Pavlovaceae</taxon>
        <taxon>Diacronema</taxon>
    </lineage>
</organism>
<protein>
    <submittedName>
        <fullName evidence="2">Uncharacterized protein</fullName>
    </submittedName>
</protein>